<dbReference type="Proteomes" id="UP000187203">
    <property type="component" value="Unassembled WGS sequence"/>
</dbReference>
<dbReference type="EMBL" id="AWUE01020860">
    <property type="protein sequence ID" value="OMO65104.1"/>
    <property type="molecule type" value="Genomic_DNA"/>
</dbReference>
<dbReference type="STRING" id="93759.A0A1R3H450"/>
<reference evidence="3" key="1">
    <citation type="submission" date="2013-09" db="EMBL/GenBank/DDBJ databases">
        <title>Corchorus olitorius genome sequencing.</title>
        <authorList>
            <person name="Alam M."/>
            <person name="Haque M.S."/>
            <person name="Islam M.S."/>
            <person name="Emdad E.M."/>
            <person name="Islam M.M."/>
            <person name="Ahmed B."/>
            <person name="Halim A."/>
            <person name="Hossen Q.M.M."/>
            <person name="Hossain M.Z."/>
            <person name="Ahmed R."/>
            <person name="Khan M.M."/>
            <person name="Islam R."/>
            <person name="Rashid M.M."/>
            <person name="Khan S.A."/>
            <person name="Rahman M.S."/>
            <person name="Alam M."/>
            <person name="Yahiya A.S."/>
            <person name="Khan M.S."/>
            <person name="Azam M.S."/>
            <person name="Haque T."/>
            <person name="Lashkar M.Z.H."/>
            <person name="Akhand A.I."/>
            <person name="Morshed G."/>
            <person name="Roy S."/>
            <person name="Uddin K.S."/>
            <person name="Rabeya T."/>
            <person name="Hossain A.S."/>
            <person name="Chowdhury A."/>
            <person name="Snigdha A.R."/>
            <person name="Mortoza M.S."/>
            <person name="Matin S.A."/>
            <person name="Hoque S.M.E."/>
            <person name="Islam M.K."/>
            <person name="Roy D.K."/>
            <person name="Haider R."/>
            <person name="Moosa M.M."/>
            <person name="Elias S.M."/>
            <person name="Hasan A.M."/>
            <person name="Jahan S."/>
            <person name="Shafiuddin M."/>
            <person name="Mahmood N."/>
            <person name="Shommy N.S."/>
        </authorList>
    </citation>
    <scope>NUCLEOTIDE SEQUENCE [LARGE SCALE GENOMIC DNA]</scope>
    <source>
        <strain evidence="3">cv. O-4</strain>
    </source>
</reference>
<proteinExistence type="predicted"/>
<evidence type="ECO:0000313" key="2">
    <source>
        <dbReference type="EMBL" id="OMO65104.1"/>
    </source>
</evidence>
<dbReference type="InterPro" id="IPR001810">
    <property type="entry name" value="F-box_dom"/>
</dbReference>
<evidence type="ECO:0000313" key="3">
    <source>
        <dbReference type="Proteomes" id="UP000187203"/>
    </source>
</evidence>
<dbReference type="InterPro" id="IPR053781">
    <property type="entry name" value="F-box_AtFBL13-like"/>
</dbReference>
<dbReference type="OrthoDB" id="1939276at2759"/>
<evidence type="ECO:0000259" key="1">
    <source>
        <dbReference type="Pfam" id="PF00646"/>
    </source>
</evidence>
<dbReference type="AlphaFoldDB" id="A0A1R3H450"/>
<dbReference type="Pfam" id="PF00646">
    <property type="entry name" value="F-box"/>
    <property type="match status" value="1"/>
</dbReference>
<organism evidence="2 3">
    <name type="scientific">Corchorus olitorius</name>
    <dbReference type="NCBI Taxonomy" id="93759"/>
    <lineage>
        <taxon>Eukaryota</taxon>
        <taxon>Viridiplantae</taxon>
        <taxon>Streptophyta</taxon>
        <taxon>Embryophyta</taxon>
        <taxon>Tracheophyta</taxon>
        <taxon>Spermatophyta</taxon>
        <taxon>Magnoliopsida</taxon>
        <taxon>eudicotyledons</taxon>
        <taxon>Gunneridae</taxon>
        <taxon>Pentapetalae</taxon>
        <taxon>rosids</taxon>
        <taxon>malvids</taxon>
        <taxon>Malvales</taxon>
        <taxon>Malvaceae</taxon>
        <taxon>Grewioideae</taxon>
        <taxon>Apeibeae</taxon>
        <taxon>Corchorus</taxon>
    </lineage>
</organism>
<dbReference type="PANTHER" id="PTHR32212">
    <property type="entry name" value="CYCLIN-LIKE F-BOX"/>
    <property type="match status" value="1"/>
</dbReference>
<feature type="domain" description="F-box" evidence="1">
    <location>
        <begin position="11"/>
        <end position="51"/>
    </location>
</feature>
<protein>
    <recommendedName>
        <fullName evidence="1">F-box domain-containing protein</fullName>
    </recommendedName>
</protein>
<accession>A0A1R3H450</accession>
<dbReference type="CDD" id="cd22160">
    <property type="entry name" value="F-box_AtFBL13-like"/>
    <property type="match status" value="1"/>
</dbReference>
<comment type="caution">
    <text evidence="2">The sequence shown here is derived from an EMBL/GenBank/DDBJ whole genome shotgun (WGS) entry which is preliminary data.</text>
</comment>
<dbReference type="InterPro" id="IPR036047">
    <property type="entry name" value="F-box-like_dom_sf"/>
</dbReference>
<dbReference type="SUPFAM" id="SSF81383">
    <property type="entry name" value="F-box domain"/>
    <property type="match status" value="1"/>
</dbReference>
<name>A0A1R3H450_9ROSI</name>
<gene>
    <name evidence="2" type="ORF">COLO4_31582</name>
</gene>
<keyword evidence="3" id="KW-1185">Reference proteome</keyword>
<sequence length="184" mass="20401">MEDYVPPEDYISRLPDSIIIDEILSRLPAKDAVTTGVLSSRWKNLWSSNPNLSFGLFDVLQGYASFVNKTLALYNSSNKSWLDQWAGTRNKLEISIPSVTSLELSGNWRIKCVLLDASSLIETNFERFSLGTRGDIQVYAATVKEMLLKVTSVSELRVGTLFLRAIMLNGGLTSSGSWASTANR</sequence>
<dbReference type="PANTHER" id="PTHR32212:SF234">
    <property type="entry name" value="F-BOX_LRR-REPEAT PROTEIN 13-LIKE"/>
    <property type="match status" value="1"/>
</dbReference>